<dbReference type="PANTHER" id="PTHR31915:SF6">
    <property type="entry name" value="SKICH DOMAIN-CONTAINING PROTEIN"/>
    <property type="match status" value="1"/>
</dbReference>
<feature type="coiled-coil region" evidence="1">
    <location>
        <begin position="791"/>
        <end position="818"/>
    </location>
</feature>
<dbReference type="Proteomes" id="UP000297776">
    <property type="component" value="Unassembled WGS sequence"/>
</dbReference>
<feature type="coiled-coil region" evidence="1">
    <location>
        <begin position="1080"/>
        <end position="1120"/>
    </location>
</feature>
<sequence length="1617" mass="176629">MSEEIGKLKVSLSLDGGAEFNKTIASAERNLKTMGGELTILRQKGKDWGQSIEGLKTRQETLGRTLKQQEGYVKQLRDAYDKSVKEKGKDAKATENLSTKLNKAIAEYTRTETEIGQVNEALKRQQSIAGQTESAWEKLSKQAGAAADKLDNVAEKSKNVGEKLTVGVTAPIVGLGVASLKSAADFDAAQGQIQAQLGVTEDRAAQLMNISKELWEDAYGDSVMQAAENVATVEQNMRNMSDKDIKAVTAAAFDMEKVFKVGINETTAAAGTIMDNFGDSGTQAMDLLTRGLQLAGPRGDDLLDTFREYSPQFEALGLSSEKSMNLLIQGLQSGSRNTDVLADAMKEFTIEAEQSGERVAKGYERIGIDGEKMMSDIAEGGEKANGAFFATITALSGMEDATERNAAGVEIFGTKWEDVKDSALLALDPTIDLLGEVEGAAKKAGDAANDNIGTRATAAFRDFQADLEPAGEILVDLAEEWLPKAADKVNEMTEAFKDMSPEAQENVVQLAGLAAALGPATVGFGHIAGGVGGLIKVGTSLGDLLGKSGGKGLVGKIGLLGLGGPAGLAVAGTGALALGIYELNKASDQNLEKTVEALQAREDEIDQLDNNIAKFEELREKNELTTGEILNYMDVMAELKEAKTEDAIKALTDEQALLLEKSGLTNAEMEEFLSLNEVIVENAPATALAISEQGDAYAAVLSQVKELSAAERERLSADTYNALYEESKNVENSLKEQSAIQSEINSLSANRKVFVDEEAAGNERIQQIDKEILGVKKEIDQAGKNMSQTDQEALANKLNGLQAERDQLQDNNVANQEQIQYYDSQIGKQEEKLGKVEQELSLYDELTADYEALILSQAGLTSEKGKGLDKLREEQANIDVARNKLDQQLATQQISTREYDNQNAKLDSQQAKIDEARSKLETMNEVAGRTIYKDVELNTSPSVEQLNSELGSIVYKPVRLQPQDSNNFRRIGYAHGTDSHPGGLALVGDGTGFNAGPELINLPGGESLLSPSTPTFMDLPKGTSVLSAMKTKQFFNNVPRYANGTPDTSDYQLVDYQPMLNLTSAGSTVGRIREIRAAEIASLERQIALLSQEGATIEQLNDAKEKQARLTVLQAEKEREYANRIKEQQIIIDKLNWAYNNGKISLSDYNERVATATSELHDLKAEQMAFTDSLMDSQREAFEEAARLAEESAKIGAEAFYEMATAQNRAYETALRNQLNDLDDKNRVASEAFKGETDSFLTELDRQKDAALASFDAQTKAQEAAIERQIENINKRRDAELSAIDEQLAALEKKEQREGREEIEAEFASEQENLNRRLTVANFMGDEDTVKAVKQEIADLDSTIAKQRLEWEREDLRESLQLEKDKINDSYDQQEQALEDSLSLLQKQRDQEREALEERYELRADQYEAMRAQQLEAIELEQEQAMQAAEKEYELQRERFEALQEQLALHVEQGNLTQAQANEAWMQAIKDLGNEQVLQEIENQEKSKAALQEYVDDYLNIGKDYGNSLVNGVVGTLSSRLGEIEALGRKIKSAMSGISTAGIGTLNASSINAVLPSTASMPSADRMINSISAAVSRTVPLSQGSPQPISIYMDSEEIAAYSFNTASGALRQISRKG</sequence>
<keyword evidence="1" id="KW-0175">Coiled coil</keyword>
<dbReference type="InterPro" id="IPR010090">
    <property type="entry name" value="Phage_tape_meas"/>
</dbReference>
<protein>
    <recommendedName>
        <fullName evidence="2">Phage tail tape measure protein domain-containing protein</fullName>
    </recommendedName>
</protein>
<proteinExistence type="predicted"/>
<evidence type="ECO:0000313" key="3">
    <source>
        <dbReference type="EMBL" id="TFE02889.1"/>
    </source>
</evidence>
<dbReference type="OrthoDB" id="28713at2"/>
<feature type="domain" description="Phage tail tape measure protein" evidence="2">
    <location>
        <begin position="220"/>
        <end position="413"/>
    </location>
</feature>
<evidence type="ECO:0000259" key="2">
    <source>
        <dbReference type="Pfam" id="PF10145"/>
    </source>
</evidence>
<accession>A0A4Y8LKF1</accession>
<dbReference type="PANTHER" id="PTHR31915">
    <property type="entry name" value="SKICH DOMAIN-CONTAINING PROTEIN"/>
    <property type="match status" value="1"/>
</dbReference>
<organism evidence="3 4">
    <name type="scientific">Jeotgalibacillus salarius</name>
    <dbReference type="NCBI Taxonomy" id="546023"/>
    <lineage>
        <taxon>Bacteria</taxon>
        <taxon>Bacillati</taxon>
        <taxon>Bacillota</taxon>
        <taxon>Bacilli</taxon>
        <taxon>Bacillales</taxon>
        <taxon>Caryophanaceae</taxon>
        <taxon>Jeotgalibacillus</taxon>
    </lineage>
</organism>
<name>A0A4Y8LKF1_9BACL</name>
<feature type="coiled-coil region" evidence="1">
    <location>
        <begin position="1274"/>
        <end position="1494"/>
    </location>
</feature>
<evidence type="ECO:0000256" key="1">
    <source>
        <dbReference type="SAM" id="Coils"/>
    </source>
</evidence>
<evidence type="ECO:0000313" key="4">
    <source>
        <dbReference type="Proteomes" id="UP000297776"/>
    </source>
</evidence>
<dbReference type="RefSeq" id="WP_134379734.1">
    <property type="nucleotide sequence ID" value="NZ_SORX01000002.1"/>
</dbReference>
<comment type="caution">
    <text evidence="3">The sequence shown here is derived from an EMBL/GenBank/DDBJ whole genome shotgun (WGS) entry which is preliminary data.</text>
</comment>
<feature type="coiled-coil region" evidence="1">
    <location>
        <begin position="591"/>
        <end position="625"/>
    </location>
</feature>
<dbReference type="InterPro" id="IPR051002">
    <property type="entry name" value="UBA_autophagy_assoc_protein"/>
</dbReference>
<dbReference type="Pfam" id="PF10145">
    <property type="entry name" value="PhageMin_Tail"/>
    <property type="match status" value="1"/>
</dbReference>
<reference evidence="3 4" key="1">
    <citation type="submission" date="2019-03" db="EMBL/GenBank/DDBJ databases">
        <authorList>
            <person name="Yang Y."/>
        </authorList>
    </citation>
    <scope>NUCLEOTIDE SEQUENCE [LARGE SCALE GENOMIC DNA]</scope>
    <source>
        <strain evidence="3 4">ASL-1</strain>
    </source>
</reference>
<dbReference type="EMBL" id="SORX01000002">
    <property type="protein sequence ID" value="TFE02889.1"/>
    <property type="molecule type" value="Genomic_DNA"/>
</dbReference>
<gene>
    <name evidence="3" type="ORF">E2626_03530</name>
</gene>
<feature type="coiled-coil region" evidence="1">
    <location>
        <begin position="868"/>
        <end position="926"/>
    </location>
</feature>
<keyword evidence="4" id="KW-1185">Reference proteome</keyword>